<feature type="region of interest" description="Disordered" evidence="1">
    <location>
        <begin position="1"/>
        <end position="30"/>
    </location>
</feature>
<keyword evidence="3" id="KW-1185">Reference proteome</keyword>
<name>A0AB34HI05_ESCRO</name>
<accession>A0AB34HI05</accession>
<dbReference type="Gene3D" id="3.90.25.10">
    <property type="entry name" value="UDP-galactose 4-epimerase, domain 1"/>
    <property type="match status" value="1"/>
</dbReference>
<evidence type="ECO:0000313" key="3">
    <source>
        <dbReference type="Proteomes" id="UP001159641"/>
    </source>
</evidence>
<dbReference type="AlphaFoldDB" id="A0AB34HI05"/>
<sequence>MGAARPAAAVTDASVGPRLQGSPRESIAVGEGPAEPAVSLLVWTGTGCFPAAGVDRNRLLSSLLVWTGTGQGWEGENENEVGRCKETGKVHVTVDLKYYRPTEVNSSFPRTWIGLTALLGVASGVTVFLQVKGDETWSPPASLHLGLCRKQHTQGVAGTRPEKHSM</sequence>
<organism evidence="2 3">
    <name type="scientific">Eschrichtius robustus</name>
    <name type="common">California gray whale</name>
    <name type="synonym">Eschrichtius gibbosus</name>
    <dbReference type="NCBI Taxonomy" id="9764"/>
    <lineage>
        <taxon>Eukaryota</taxon>
        <taxon>Metazoa</taxon>
        <taxon>Chordata</taxon>
        <taxon>Craniata</taxon>
        <taxon>Vertebrata</taxon>
        <taxon>Euteleostomi</taxon>
        <taxon>Mammalia</taxon>
        <taxon>Eutheria</taxon>
        <taxon>Laurasiatheria</taxon>
        <taxon>Artiodactyla</taxon>
        <taxon>Whippomorpha</taxon>
        <taxon>Cetacea</taxon>
        <taxon>Mysticeti</taxon>
        <taxon>Eschrichtiidae</taxon>
        <taxon>Eschrichtius</taxon>
    </lineage>
</organism>
<protein>
    <submittedName>
        <fullName evidence="2">Uncharacterized protein</fullName>
    </submittedName>
</protein>
<dbReference type="Proteomes" id="UP001159641">
    <property type="component" value="Unassembled WGS sequence"/>
</dbReference>
<dbReference type="EMBL" id="JAIQCJ010001354">
    <property type="protein sequence ID" value="KAJ8790630.1"/>
    <property type="molecule type" value="Genomic_DNA"/>
</dbReference>
<reference evidence="2 3" key="1">
    <citation type="submission" date="2022-11" db="EMBL/GenBank/DDBJ databases">
        <title>Whole genome sequence of Eschrichtius robustus ER-17-0199.</title>
        <authorList>
            <person name="Bruniche-Olsen A."/>
            <person name="Black A.N."/>
            <person name="Fields C.J."/>
            <person name="Walden K."/>
            <person name="Dewoody J.A."/>
        </authorList>
    </citation>
    <scope>NUCLEOTIDE SEQUENCE [LARGE SCALE GENOMIC DNA]</scope>
    <source>
        <strain evidence="2">ER-17-0199</strain>
        <tissue evidence="2">Blubber</tissue>
    </source>
</reference>
<proteinExistence type="predicted"/>
<comment type="caution">
    <text evidence="2">The sequence shown here is derived from an EMBL/GenBank/DDBJ whole genome shotgun (WGS) entry which is preliminary data.</text>
</comment>
<evidence type="ECO:0000313" key="2">
    <source>
        <dbReference type="EMBL" id="KAJ8790630.1"/>
    </source>
</evidence>
<evidence type="ECO:0000256" key="1">
    <source>
        <dbReference type="SAM" id="MobiDB-lite"/>
    </source>
</evidence>
<gene>
    <name evidence="2" type="ORF">J1605_004603</name>
</gene>